<dbReference type="SUPFAM" id="SSF103473">
    <property type="entry name" value="MFS general substrate transporter"/>
    <property type="match status" value="1"/>
</dbReference>
<comment type="subcellular location">
    <subcellularLocation>
        <location evidence="1">Membrane</location>
        <topology evidence="1">Multi-pass membrane protein</topology>
    </subcellularLocation>
</comment>
<comment type="similarity">
    <text evidence="2">Belongs to the cytochrome P450 family.</text>
</comment>
<dbReference type="FunFam" id="1.20.1720.10:FF:000012">
    <property type="entry name" value="MFS toxin efflux pump (AflT)"/>
    <property type="match status" value="1"/>
</dbReference>
<dbReference type="PROSITE" id="PS50850">
    <property type="entry name" value="MFS"/>
    <property type="match status" value="1"/>
</dbReference>
<dbReference type="Pfam" id="PF07690">
    <property type="entry name" value="MFS_1"/>
    <property type="match status" value="1"/>
</dbReference>
<dbReference type="GO" id="GO:0022857">
    <property type="term" value="F:transmembrane transporter activity"/>
    <property type="evidence" value="ECO:0007669"/>
    <property type="project" value="InterPro"/>
</dbReference>
<dbReference type="EMBL" id="JAHFXF010000202">
    <property type="protein sequence ID" value="KAG9693190.1"/>
    <property type="molecule type" value="Genomic_DNA"/>
</dbReference>
<feature type="domain" description="Major facilitator superfamily (MFS) profile" evidence="12">
    <location>
        <begin position="961"/>
        <end position="1457"/>
    </location>
</feature>
<dbReference type="PANTHER" id="PTHR46300">
    <property type="entry name" value="P450, PUTATIVE (EUROFUNG)-RELATED-RELATED"/>
    <property type="match status" value="1"/>
</dbReference>
<dbReference type="InterPro" id="IPR020846">
    <property type="entry name" value="MFS_dom"/>
</dbReference>
<dbReference type="InterPro" id="IPR001128">
    <property type="entry name" value="Cyt_P450"/>
</dbReference>
<dbReference type="Gene3D" id="1.10.630.10">
    <property type="entry name" value="Cytochrome P450"/>
    <property type="match status" value="1"/>
</dbReference>
<feature type="transmembrane region" description="Helical" evidence="10">
    <location>
        <begin position="1051"/>
        <end position="1076"/>
    </location>
</feature>
<feature type="compositionally biased region" description="Polar residues" evidence="9">
    <location>
        <begin position="925"/>
        <end position="934"/>
    </location>
</feature>
<dbReference type="FunFam" id="1.20.1250.20:FF:000196">
    <property type="entry name" value="MFS toxin efflux pump (AflT)"/>
    <property type="match status" value="1"/>
</dbReference>
<dbReference type="InterPro" id="IPR036396">
    <property type="entry name" value="Cyt_P450_sf"/>
</dbReference>
<gene>
    <name evidence="13" type="ORF">KCU76_g6145</name>
</gene>
<dbReference type="SUPFAM" id="SSF48264">
    <property type="entry name" value="Cytochrome P450"/>
    <property type="match status" value="1"/>
</dbReference>
<dbReference type="InterPro" id="IPR002401">
    <property type="entry name" value="Cyt_P450_E_grp-I"/>
</dbReference>
<dbReference type="InterPro" id="IPR050364">
    <property type="entry name" value="Cytochrome_P450_fung"/>
</dbReference>
<keyword evidence="3 10" id="KW-0812">Transmembrane</keyword>
<keyword evidence="11" id="KW-0732">Signal</keyword>
<evidence type="ECO:0000256" key="1">
    <source>
        <dbReference type="ARBA" id="ARBA00004141"/>
    </source>
</evidence>
<dbReference type="GO" id="GO:0020037">
    <property type="term" value="F:heme binding"/>
    <property type="evidence" value="ECO:0007669"/>
    <property type="project" value="InterPro"/>
</dbReference>
<evidence type="ECO:0000256" key="9">
    <source>
        <dbReference type="SAM" id="MobiDB-lite"/>
    </source>
</evidence>
<feature type="compositionally biased region" description="Low complexity" evidence="9">
    <location>
        <begin position="623"/>
        <end position="632"/>
    </location>
</feature>
<evidence type="ECO:0000313" key="13">
    <source>
        <dbReference type="EMBL" id="KAG9693190.1"/>
    </source>
</evidence>
<dbReference type="CDD" id="cd17502">
    <property type="entry name" value="MFS_Azr1_MDR_like"/>
    <property type="match status" value="1"/>
</dbReference>
<feature type="transmembrane region" description="Helical" evidence="10">
    <location>
        <begin position="1112"/>
        <end position="1135"/>
    </location>
</feature>
<keyword evidence="4" id="KW-0479">Metal-binding</keyword>
<feature type="region of interest" description="Disordered" evidence="9">
    <location>
        <begin position="925"/>
        <end position="947"/>
    </location>
</feature>
<keyword evidence="5 10" id="KW-1133">Transmembrane helix</keyword>
<feature type="transmembrane region" description="Helical" evidence="10">
    <location>
        <begin position="1160"/>
        <end position="1179"/>
    </location>
</feature>
<evidence type="ECO:0000259" key="12">
    <source>
        <dbReference type="PROSITE" id="PS50850"/>
    </source>
</evidence>
<reference evidence="13" key="1">
    <citation type="journal article" date="2021" name="J Fungi (Basel)">
        <title>Virulence traits and population genomics of the black yeast Aureobasidium melanogenum.</title>
        <authorList>
            <person name="Cernosa A."/>
            <person name="Sun X."/>
            <person name="Gostincar C."/>
            <person name="Fang C."/>
            <person name="Gunde-Cimerman N."/>
            <person name="Song Z."/>
        </authorList>
    </citation>
    <scope>NUCLEOTIDE SEQUENCE</scope>
    <source>
        <strain evidence="13">EXF-9911</strain>
    </source>
</reference>
<dbReference type="GO" id="GO:0005506">
    <property type="term" value="F:iron ion binding"/>
    <property type="evidence" value="ECO:0007669"/>
    <property type="project" value="InterPro"/>
</dbReference>
<feature type="transmembrane region" description="Helical" evidence="10">
    <location>
        <begin position="1293"/>
        <end position="1313"/>
    </location>
</feature>
<feature type="transmembrane region" description="Helical" evidence="10">
    <location>
        <begin position="1319"/>
        <end position="1337"/>
    </location>
</feature>
<reference evidence="13" key="2">
    <citation type="submission" date="2021-08" db="EMBL/GenBank/DDBJ databases">
        <authorList>
            <person name="Gostincar C."/>
            <person name="Sun X."/>
            <person name="Song Z."/>
            <person name="Gunde-Cimerman N."/>
        </authorList>
    </citation>
    <scope>NUCLEOTIDE SEQUENCE</scope>
    <source>
        <strain evidence="13">EXF-9911</strain>
    </source>
</reference>
<dbReference type="Gene3D" id="1.20.1250.20">
    <property type="entry name" value="MFS general substrate transporter like domains"/>
    <property type="match status" value="1"/>
</dbReference>
<evidence type="ECO:0000256" key="7">
    <source>
        <dbReference type="ARBA" id="ARBA00023004"/>
    </source>
</evidence>
<dbReference type="Gene3D" id="1.20.1720.10">
    <property type="entry name" value="Multidrug resistance protein D"/>
    <property type="match status" value="1"/>
</dbReference>
<evidence type="ECO:0000313" key="14">
    <source>
        <dbReference type="Proteomes" id="UP000779574"/>
    </source>
</evidence>
<feature type="non-terminal residue" evidence="13">
    <location>
        <position position="1462"/>
    </location>
</feature>
<feature type="transmembrane region" description="Helical" evidence="10">
    <location>
        <begin position="1191"/>
        <end position="1208"/>
    </location>
</feature>
<feature type="transmembrane region" description="Helical" evidence="10">
    <location>
        <begin position="1083"/>
        <end position="1106"/>
    </location>
</feature>
<name>A0A9P8EK77_AURME</name>
<feature type="transmembrane region" description="Helical" evidence="10">
    <location>
        <begin position="1026"/>
        <end position="1045"/>
    </location>
</feature>
<feature type="chain" id="PRO_5040138897" evidence="11">
    <location>
        <begin position="19"/>
        <end position="1462"/>
    </location>
</feature>
<feature type="compositionally biased region" description="Basic and acidic residues" evidence="9">
    <location>
        <begin position="935"/>
        <end position="947"/>
    </location>
</feature>
<evidence type="ECO:0000256" key="11">
    <source>
        <dbReference type="SAM" id="SignalP"/>
    </source>
</evidence>
<feature type="compositionally biased region" description="Polar residues" evidence="9">
    <location>
        <begin position="541"/>
        <end position="551"/>
    </location>
</feature>
<dbReference type="GO" id="GO:0016705">
    <property type="term" value="F:oxidoreductase activity, acting on paired donors, with incorporation or reduction of molecular oxygen"/>
    <property type="evidence" value="ECO:0007669"/>
    <property type="project" value="InterPro"/>
</dbReference>
<sequence>MFSYLLVAFVYLLCIIVSEYKRQHKPKGTKWLPGPVGLPVIGRIWDIPRSHAYLRFKQWSDQHGPIYQINLFGTNHVWIASDKIASDLLAKRATIHSDRPSINNLEDSKMAPEYLPLLGYNDVWRRQRKMVTQIMTQSAREMHKDLPMRESYQFIHELLESPMQYEDIMEAYTSRVISRLAFGDVAHAPEITFHSHALLKAISPGAYLTNVIPQLKKIPAMLSPWKREERVRHNTERAWFIEMHNNVKQKVRAGSTVSSYMSQALVMQTDSKMSDLESAYVVGMVGLAGILTTASALMTYILAMTLYPQWQSKLQAEVDRVCGDRPPDPKDSPNMPVLRAVIKELMRWRPVTPSSIPHESVEDDVYEGYFIPKGSHIHPSQWAITRDPVEYPDPEVFNPARWLEPKYPSYQEPLTKYPSIKNYTTFGATDLNNNPPYSGAALAHSTGDPSFAPHPAPPFAAGTRCPNPQDATELHKWPHQPYTMDTNIDDAYWNHAMTAPISDADPYAPNMMLTDLTTYDSAYLCQNASLVITGPISSEVSDGGASESQPNCVDEVSNHSCSMTSGTPRSSDIPPNNTPVDHDMCEPTEQWPMFRCTPSSHAAIDPHLGRLYLEGLLQASRPSSVSMVSDSPQNNGGNDPAFDDTDSLDTTARDKLMGIAQCFLIKGWETHSKGGSHVSATITLPSLSELHMYFRSYIRHYEPFYSIYPLPKADVRALLDDREESMSCLMLLLLIAQGALVAHPTAQARKLALGITEASGHAPLHISLPQPRVLEWYKMAYGCKVALSQHSMYLSMLKHSGILNHQILNLPSVNGRMDVDTAWERWKEHEGRNRLAYAWVIVDQELSLFQDIPPKLSLADINTEFPKGEILWQAKSAEEWLNLVTRDYSRNTEKQLAQLVITHLPENQRGPDCLRLSLMSPSKSLDVGSTVSSNERADDKVAMQDEPRGEEYPSSFRLLAVIIALVLSMFLASLDMTIIATAIPKITDQFHSLNDVGWYGSAFFLTVSGFQASWGKAYKYFDMKSVFLSGIMIFELGSLLCGLAQSSTMLILGRAITGIGAAGVITGSYCIVAFAVPPVRRPAFTGIMGATYGVASVLGPLLGGAFTDSSVTWRFCFYVNLPIGAVSVAIIFFVFRTPEISKSDKARQAPLMEKFKQMDIPGMLTIMAAIVCLLLALQWAGVTKSWKSADVIGTLVGFGILMAVFTMVEYSQGQNAMIVPKIMRQRVVLIGSLFSFFLGSAFFVLLYYIPIYFQAVLGVSAEQSGVRSLALIVSETIFTILSGALISSFGYFAPMMIVGPVLATVASGMVFTFDIESKAAAWIGWQVLAGAGIGLCFQAPIMAGQALAAPEDISTTTGLLMFWQTLGGALFVQAAQSAFSNTLVQSLTEYAPGLSPAAVVAVGATEIRKTFHDADLAGVLHAYMDGLKVAFALTIALSGCSVIIGLFTPWINIKRKQGVGAI</sequence>
<evidence type="ECO:0000256" key="4">
    <source>
        <dbReference type="ARBA" id="ARBA00022723"/>
    </source>
</evidence>
<comment type="caution">
    <text evidence="13">The sequence shown here is derived from an EMBL/GenBank/DDBJ whole genome shotgun (WGS) entry which is preliminary data.</text>
</comment>
<feature type="transmembrane region" description="Helical" evidence="10">
    <location>
        <begin position="958"/>
        <end position="984"/>
    </location>
</feature>
<evidence type="ECO:0000256" key="6">
    <source>
        <dbReference type="ARBA" id="ARBA00023002"/>
    </source>
</evidence>
<dbReference type="InterPro" id="IPR036259">
    <property type="entry name" value="MFS_trans_sf"/>
</dbReference>
<feature type="transmembrane region" description="Helical" evidence="10">
    <location>
        <begin position="996"/>
        <end position="1014"/>
    </location>
</feature>
<feature type="signal peptide" evidence="11">
    <location>
        <begin position="1"/>
        <end position="18"/>
    </location>
</feature>
<keyword evidence="6" id="KW-0560">Oxidoreductase</keyword>
<feature type="transmembrane region" description="Helical" evidence="10">
    <location>
        <begin position="1429"/>
        <end position="1447"/>
    </location>
</feature>
<feature type="compositionally biased region" description="Polar residues" evidence="9">
    <location>
        <begin position="558"/>
        <end position="576"/>
    </location>
</feature>
<dbReference type="PANTHER" id="PTHR46300:SF8">
    <property type="entry name" value="CYTOCHROME P450 2E1"/>
    <property type="match status" value="1"/>
</dbReference>
<feature type="transmembrane region" description="Helical" evidence="10">
    <location>
        <begin position="1269"/>
        <end position="1286"/>
    </location>
</feature>
<feature type="transmembrane region" description="Helical" evidence="10">
    <location>
        <begin position="1228"/>
        <end position="1249"/>
    </location>
</feature>
<protein>
    <submittedName>
        <fullName evidence="13">MFS general substrate transporter</fullName>
    </submittedName>
</protein>
<keyword evidence="7" id="KW-0408">Iron</keyword>
<accession>A0A9P8EK77</accession>
<feature type="transmembrane region" description="Helical" evidence="10">
    <location>
        <begin position="279"/>
        <end position="303"/>
    </location>
</feature>
<evidence type="ECO:0000256" key="3">
    <source>
        <dbReference type="ARBA" id="ARBA00022692"/>
    </source>
</evidence>
<dbReference type="GO" id="GO:0016020">
    <property type="term" value="C:membrane"/>
    <property type="evidence" value="ECO:0007669"/>
    <property type="project" value="UniProtKB-SubCell"/>
</dbReference>
<keyword evidence="8 10" id="KW-0472">Membrane</keyword>
<evidence type="ECO:0000256" key="5">
    <source>
        <dbReference type="ARBA" id="ARBA00022989"/>
    </source>
</evidence>
<feature type="region of interest" description="Disordered" evidence="9">
    <location>
        <begin position="541"/>
        <end position="576"/>
    </location>
</feature>
<evidence type="ECO:0000256" key="8">
    <source>
        <dbReference type="ARBA" id="ARBA00023136"/>
    </source>
</evidence>
<dbReference type="InterPro" id="IPR011701">
    <property type="entry name" value="MFS"/>
</dbReference>
<evidence type="ECO:0000256" key="10">
    <source>
        <dbReference type="SAM" id="Phobius"/>
    </source>
</evidence>
<evidence type="ECO:0000256" key="2">
    <source>
        <dbReference type="ARBA" id="ARBA00010617"/>
    </source>
</evidence>
<dbReference type="PRINTS" id="PR00463">
    <property type="entry name" value="EP450I"/>
</dbReference>
<dbReference type="GO" id="GO:0004497">
    <property type="term" value="F:monooxygenase activity"/>
    <property type="evidence" value="ECO:0007669"/>
    <property type="project" value="InterPro"/>
</dbReference>
<dbReference type="Proteomes" id="UP000779574">
    <property type="component" value="Unassembled WGS sequence"/>
</dbReference>
<feature type="region of interest" description="Disordered" evidence="9">
    <location>
        <begin position="623"/>
        <end position="648"/>
    </location>
</feature>
<proteinExistence type="inferred from homology"/>
<organism evidence="13 14">
    <name type="scientific">Aureobasidium melanogenum</name>
    <name type="common">Aureobasidium pullulans var. melanogenum</name>
    <dbReference type="NCBI Taxonomy" id="46634"/>
    <lineage>
        <taxon>Eukaryota</taxon>
        <taxon>Fungi</taxon>
        <taxon>Dikarya</taxon>
        <taxon>Ascomycota</taxon>
        <taxon>Pezizomycotina</taxon>
        <taxon>Dothideomycetes</taxon>
        <taxon>Dothideomycetidae</taxon>
        <taxon>Dothideales</taxon>
        <taxon>Saccotheciaceae</taxon>
        <taxon>Aureobasidium</taxon>
    </lineage>
</organism>
<dbReference type="Pfam" id="PF00067">
    <property type="entry name" value="p450"/>
    <property type="match status" value="1"/>
</dbReference>